<reference evidence="1 2" key="1">
    <citation type="submission" date="2017-12" db="EMBL/GenBank/DDBJ databases">
        <title>High-resolution comparative analysis of great ape genomes.</title>
        <authorList>
            <person name="Pollen A."/>
            <person name="Hastie A."/>
            <person name="Hormozdiari F."/>
            <person name="Dougherty M."/>
            <person name="Liu R."/>
            <person name="Chaisson M."/>
            <person name="Hoppe E."/>
            <person name="Hill C."/>
            <person name="Pang A."/>
            <person name="Hillier L."/>
            <person name="Baker C."/>
            <person name="Armstrong J."/>
            <person name="Shendure J."/>
            <person name="Paten B."/>
            <person name="Wilson R."/>
            <person name="Chao H."/>
            <person name="Schneider V."/>
            <person name="Ventura M."/>
            <person name="Kronenberg Z."/>
            <person name="Murali S."/>
            <person name="Gordon D."/>
            <person name="Cantsilieris S."/>
            <person name="Munson K."/>
            <person name="Nelson B."/>
            <person name="Raja A."/>
            <person name="Underwood J."/>
            <person name="Diekhans M."/>
            <person name="Fiddes I."/>
            <person name="Haussler D."/>
            <person name="Eichler E."/>
        </authorList>
    </citation>
    <scope>NUCLEOTIDE SEQUENCE [LARGE SCALE GENOMIC DNA]</scope>
    <source>
        <strain evidence="1">Yerkes chimp pedigree #C0471</strain>
    </source>
</reference>
<protein>
    <submittedName>
        <fullName evidence="1">Uncharacterized protein</fullName>
    </submittedName>
</protein>
<accession>A0A2J8IJE9</accession>
<gene>
    <name evidence="1" type="ORF">CK820_G0057028</name>
</gene>
<evidence type="ECO:0000313" key="2">
    <source>
        <dbReference type="Proteomes" id="UP000236370"/>
    </source>
</evidence>
<evidence type="ECO:0000313" key="1">
    <source>
        <dbReference type="EMBL" id="PNI10644.1"/>
    </source>
</evidence>
<proteinExistence type="predicted"/>
<feature type="non-terminal residue" evidence="1">
    <location>
        <position position="205"/>
    </location>
</feature>
<name>A0A2J8IJE9_PANTR</name>
<sequence>MLGKETRPSLPSRGLEDSAQHLAGATQGACLQGEAPKMNSTLEFTITAGKDGRFCWWNYLTTFSNLSDPYISQNPCPETGAAFPSKATFWWISGLVWRGYRRPLRPKDFWSLVRENSSEELVSRLEKEWMRNRSAARRHNKAIAFKRKGGSGMEAPETEPFLRQEGSQWGPLLKAIWQVFHSTFLLGTLSLVISDVFRFTVPKLL</sequence>
<organism evidence="1 2">
    <name type="scientific">Pan troglodytes</name>
    <name type="common">Chimpanzee</name>
    <dbReference type="NCBI Taxonomy" id="9598"/>
    <lineage>
        <taxon>Eukaryota</taxon>
        <taxon>Metazoa</taxon>
        <taxon>Chordata</taxon>
        <taxon>Craniata</taxon>
        <taxon>Vertebrata</taxon>
        <taxon>Euteleostomi</taxon>
        <taxon>Mammalia</taxon>
        <taxon>Eutheria</taxon>
        <taxon>Euarchontoglires</taxon>
        <taxon>Primates</taxon>
        <taxon>Haplorrhini</taxon>
        <taxon>Catarrhini</taxon>
        <taxon>Hominidae</taxon>
        <taxon>Pan</taxon>
    </lineage>
</organism>
<dbReference type="EMBL" id="NBAG03003382">
    <property type="protein sequence ID" value="PNI10644.1"/>
    <property type="molecule type" value="Genomic_DNA"/>
</dbReference>
<dbReference type="Proteomes" id="UP000236370">
    <property type="component" value="Unassembled WGS sequence"/>
</dbReference>
<dbReference type="AlphaFoldDB" id="A0A2J8IJE9"/>
<comment type="caution">
    <text evidence="1">The sequence shown here is derived from an EMBL/GenBank/DDBJ whole genome shotgun (WGS) entry which is preliminary data.</text>
</comment>